<dbReference type="PANTHER" id="PTHR10606:SF44">
    <property type="entry name" value="6-PHOSPHOFRUCTO 2-KINASE_FRUCTOSE 2,6-BISPHOSPHATASE LONG FORM"/>
    <property type="match status" value="1"/>
</dbReference>
<comment type="caution">
    <text evidence="4">The sequence shown here is derived from an EMBL/GenBank/DDBJ whole genome shotgun (WGS) entry which is preliminary data.</text>
</comment>
<dbReference type="GO" id="GO:0005524">
    <property type="term" value="F:ATP binding"/>
    <property type="evidence" value="ECO:0007669"/>
    <property type="project" value="UniProtKB-KW"/>
</dbReference>
<sequence length="84" mass="9814">MQGILITDDYSYLDMIERNIRYKIQQSPDYAEVQDFEAGLRDFKTRVANYEKVYETVEEGSYIKMIDMASGRGGQIQEKRGYAL</sequence>
<evidence type="ECO:0000313" key="4">
    <source>
        <dbReference type="EMBL" id="MCI06434.1"/>
    </source>
</evidence>
<dbReference type="InterPro" id="IPR027417">
    <property type="entry name" value="P-loop_NTPase"/>
</dbReference>
<feature type="non-terminal residue" evidence="4">
    <location>
        <position position="84"/>
    </location>
</feature>
<keyword evidence="5" id="KW-1185">Reference proteome</keyword>
<dbReference type="Proteomes" id="UP000265520">
    <property type="component" value="Unassembled WGS sequence"/>
</dbReference>
<reference evidence="4 5" key="1">
    <citation type="journal article" date="2018" name="Front. Plant Sci.">
        <title>Red Clover (Trifolium pratense) and Zigzag Clover (T. medium) - A Picture of Genomic Similarities and Differences.</title>
        <authorList>
            <person name="Dluhosova J."/>
            <person name="Istvanek J."/>
            <person name="Nedelnik J."/>
            <person name="Repkova J."/>
        </authorList>
    </citation>
    <scope>NUCLEOTIDE SEQUENCE [LARGE SCALE GENOMIC DNA]</scope>
    <source>
        <strain evidence="5">cv. 10/8</strain>
        <tissue evidence="4">Leaf</tissue>
    </source>
</reference>
<organism evidence="4 5">
    <name type="scientific">Trifolium medium</name>
    <dbReference type="NCBI Taxonomy" id="97028"/>
    <lineage>
        <taxon>Eukaryota</taxon>
        <taxon>Viridiplantae</taxon>
        <taxon>Streptophyta</taxon>
        <taxon>Embryophyta</taxon>
        <taxon>Tracheophyta</taxon>
        <taxon>Spermatophyta</taxon>
        <taxon>Magnoliopsida</taxon>
        <taxon>eudicotyledons</taxon>
        <taxon>Gunneridae</taxon>
        <taxon>Pentapetalae</taxon>
        <taxon>rosids</taxon>
        <taxon>fabids</taxon>
        <taxon>Fabales</taxon>
        <taxon>Fabaceae</taxon>
        <taxon>Papilionoideae</taxon>
        <taxon>50 kb inversion clade</taxon>
        <taxon>NPAAA clade</taxon>
        <taxon>Hologalegina</taxon>
        <taxon>IRL clade</taxon>
        <taxon>Trifolieae</taxon>
        <taxon>Trifolium</taxon>
    </lineage>
</organism>
<dbReference type="GO" id="GO:0006003">
    <property type="term" value="P:fructose 2,6-bisphosphate metabolic process"/>
    <property type="evidence" value="ECO:0007669"/>
    <property type="project" value="InterPro"/>
</dbReference>
<evidence type="ECO:0000259" key="3">
    <source>
        <dbReference type="Pfam" id="PF01591"/>
    </source>
</evidence>
<dbReference type="GO" id="GO:0006000">
    <property type="term" value="P:fructose metabolic process"/>
    <property type="evidence" value="ECO:0007669"/>
    <property type="project" value="InterPro"/>
</dbReference>
<dbReference type="EMBL" id="LXQA010061835">
    <property type="protein sequence ID" value="MCI06434.1"/>
    <property type="molecule type" value="Genomic_DNA"/>
</dbReference>
<dbReference type="GO" id="GO:0003873">
    <property type="term" value="F:6-phosphofructo-2-kinase activity"/>
    <property type="evidence" value="ECO:0007669"/>
    <property type="project" value="InterPro"/>
</dbReference>
<evidence type="ECO:0000256" key="2">
    <source>
        <dbReference type="ARBA" id="ARBA00022840"/>
    </source>
</evidence>
<evidence type="ECO:0000313" key="5">
    <source>
        <dbReference type="Proteomes" id="UP000265520"/>
    </source>
</evidence>
<dbReference type="AlphaFoldDB" id="A0A392P3W3"/>
<keyword evidence="2" id="KW-0067">ATP-binding</keyword>
<dbReference type="GO" id="GO:0004331">
    <property type="term" value="F:fructose-2,6-bisphosphate 2-phosphatase activity"/>
    <property type="evidence" value="ECO:0007669"/>
    <property type="project" value="TreeGrafter"/>
</dbReference>
<protein>
    <submittedName>
        <fullName evidence="4">6-phosphofructo-2-kinase/fructose-26-bisphosphatase</fullName>
    </submittedName>
</protein>
<proteinExistence type="predicted"/>
<dbReference type="Gene3D" id="3.40.50.300">
    <property type="entry name" value="P-loop containing nucleotide triphosphate hydrolases"/>
    <property type="match status" value="1"/>
</dbReference>
<accession>A0A392P3W3</accession>
<dbReference type="PANTHER" id="PTHR10606">
    <property type="entry name" value="6-PHOSPHOFRUCTO-2-KINASE/FRUCTOSE-2,6-BISPHOSPHATASE"/>
    <property type="match status" value="1"/>
</dbReference>
<keyword evidence="4" id="KW-0808">Transferase</keyword>
<name>A0A392P3W3_9FABA</name>
<feature type="domain" description="6-phosphofructo-2-kinase" evidence="3">
    <location>
        <begin position="14"/>
        <end position="72"/>
    </location>
</feature>
<evidence type="ECO:0000256" key="1">
    <source>
        <dbReference type="ARBA" id="ARBA00022741"/>
    </source>
</evidence>
<dbReference type="Pfam" id="PF01591">
    <property type="entry name" value="6PF2K"/>
    <property type="match status" value="1"/>
</dbReference>
<keyword evidence="1" id="KW-0547">Nucleotide-binding</keyword>
<dbReference type="InterPro" id="IPR013079">
    <property type="entry name" value="6Phosfructo_kin"/>
</dbReference>
<dbReference type="InterPro" id="IPR003094">
    <property type="entry name" value="6Pfruct_kin"/>
</dbReference>
<dbReference type="GO" id="GO:0005829">
    <property type="term" value="C:cytosol"/>
    <property type="evidence" value="ECO:0007669"/>
    <property type="project" value="TreeGrafter"/>
</dbReference>
<keyword evidence="4" id="KW-0418">Kinase</keyword>